<organism evidence="3 4">
    <name type="scientific">Muribacter muris</name>
    <dbReference type="NCBI Taxonomy" id="67855"/>
    <lineage>
        <taxon>Bacteria</taxon>
        <taxon>Pseudomonadati</taxon>
        <taxon>Pseudomonadota</taxon>
        <taxon>Gammaproteobacteria</taxon>
        <taxon>Pasteurellales</taxon>
        <taxon>Pasteurellaceae</taxon>
        <taxon>Muribacter</taxon>
    </lineage>
</organism>
<evidence type="ECO:0000256" key="2">
    <source>
        <dbReference type="ARBA" id="ARBA00022649"/>
    </source>
</evidence>
<dbReference type="OrthoDB" id="5689488at2"/>
<sequence>MNTHLTIEVDDQIKQLAQQNAKQLGFDLPTVVQMLLKHIALTSKLPAGLLEPTEETWQAIYELESGNNISYYQSSKELKRDLGWE</sequence>
<keyword evidence="2" id="KW-1277">Toxin-antitoxin system</keyword>
<comment type="caution">
    <text evidence="3">The sequence shown here is derived from an EMBL/GenBank/DDBJ whole genome shotgun (WGS) entry which is preliminary data.</text>
</comment>
<proteinExistence type="inferred from homology"/>
<dbReference type="Pfam" id="PF04221">
    <property type="entry name" value="RelB"/>
    <property type="match status" value="1"/>
</dbReference>
<dbReference type="PANTHER" id="PTHR38781:SF1">
    <property type="entry name" value="ANTITOXIN DINJ-RELATED"/>
    <property type="match status" value="1"/>
</dbReference>
<dbReference type="AlphaFoldDB" id="A0A4Y9K303"/>
<dbReference type="RefSeq" id="WP_135055161.1">
    <property type="nucleotide sequence ID" value="NZ_JADGLC010000006.1"/>
</dbReference>
<evidence type="ECO:0000313" key="3">
    <source>
        <dbReference type="EMBL" id="TFV11912.1"/>
    </source>
</evidence>
<dbReference type="InterPro" id="IPR013321">
    <property type="entry name" value="Arc_rbn_hlx_hlx"/>
</dbReference>
<dbReference type="GO" id="GO:0006351">
    <property type="term" value="P:DNA-templated transcription"/>
    <property type="evidence" value="ECO:0007669"/>
    <property type="project" value="TreeGrafter"/>
</dbReference>
<evidence type="ECO:0000313" key="4">
    <source>
        <dbReference type="Proteomes" id="UP000297396"/>
    </source>
</evidence>
<dbReference type="EMBL" id="SPPA01000006">
    <property type="protein sequence ID" value="TFV11912.1"/>
    <property type="molecule type" value="Genomic_DNA"/>
</dbReference>
<dbReference type="GO" id="GO:0006355">
    <property type="term" value="P:regulation of DNA-templated transcription"/>
    <property type="evidence" value="ECO:0007669"/>
    <property type="project" value="InterPro"/>
</dbReference>
<gene>
    <name evidence="3" type="ORF">E4T80_03985</name>
</gene>
<comment type="similarity">
    <text evidence="1">Belongs to the RelB/DinJ antitoxin family.</text>
</comment>
<protein>
    <submittedName>
        <fullName evidence="3">Type II toxin-antitoxin system antitoxin, RelB/DinJ family</fullName>
    </submittedName>
</protein>
<reference evidence="3 4" key="1">
    <citation type="submission" date="2019-03" db="EMBL/GenBank/DDBJ databases">
        <title>Diversity of the mouse oral microbiome.</title>
        <authorList>
            <person name="Joseph S."/>
            <person name="Aduse-Opoku J."/>
            <person name="Curtis M."/>
            <person name="Wade W."/>
            <person name="Hashim A."/>
        </authorList>
    </citation>
    <scope>NUCLEOTIDE SEQUENCE [LARGE SCALE GENOMIC DNA]</scope>
    <source>
        <strain evidence="3 4">WT12</strain>
    </source>
</reference>
<accession>A0A4Y9K303</accession>
<dbReference type="Gene3D" id="1.10.1220.10">
    <property type="entry name" value="Met repressor-like"/>
    <property type="match status" value="1"/>
</dbReference>
<dbReference type="PANTHER" id="PTHR38781">
    <property type="entry name" value="ANTITOXIN DINJ-RELATED"/>
    <property type="match status" value="1"/>
</dbReference>
<name>A0A4Y9K303_9PAST</name>
<dbReference type="InterPro" id="IPR007337">
    <property type="entry name" value="RelB/DinJ"/>
</dbReference>
<evidence type="ECO:0000256" key="1">
    <source>
        <dbReference type="ARBA" id="ARBA00010562"/>
    </source>
</evidence>
<dbReference type="Proteomes" id="UP000297396">
    <property type="component" value="Unassembled WGS sequence"/>
</dbReference>